<dbReference type="InterPro" id="IPR039420">
    <property type="entry name" value="WalR-like"/>
</dbReference>
<reference evidence="11" key="1">
    <citation type="journal article" date="2019" name="Int. J. Syst. Evol. Microbiol.">
        <title>The Global Catalogue of Microorganisms (GCM) 10K type strain sequencing project: providing services to taxonomists for standard genome sequencing and annotation.</title>
        <authorList>
            <consortium name="The Broad Institute Genomics Platform"/>
            <consortium name="The Broad Institute Genome Sequencing Center for Infectious Disease"/>
            <person name="Wu L."/>
            <person name="Ma J."/>
        </authorList>
    </citation>
    <scope>NUCLEOTIDE SEQUENCE [LARGE SCALE GENOMIC DNA]</scope>
    <source>
        <strain evidence="11">KCTC 33676</strain>
    </source>
</reference>
<dbReference type="PROSITE" id="PS50110">
    <property type="entry name" value="RESPONSE_REGULATORY"/>
    <property type="match status" value="1"/>
</dbReference>
<keyword evidence="2" id="KW-0902">Two-component regulatory system</keyword>
<dbReference type="Gene3D" id="6.10.250.690">
    <property type="match status" value="1"/>
</dbReference>
<evidence type="ECO:0000256" key="5">
    <source>
        <dbReference type="ARBA" id="ARBA00023163"/>
    </source>
</evidence>
<organism evidence="10 11">
    <name type="scientific">Marinicrinis sediminis</name>
    <dbReference type="NCBI Taxonomy" id="1652465"/>
    <lineage>
        <taxon>Bacteria</taxon>
        <taxon>Bacillati</taxon>
        <taxon>Bacillota</taxon>
        <taxon>Bacilli</taxon>
        <taxon>Bacillales</taxon>
        <taxon>Paenibacillaceae</taxon>
    </lineage>
</organism>
<keyword evidence="3" id="KW-0805">Transcription regulation</keyword>
<dbReference type="Pfam" id="PF00072">
    <property type="entry name" value="Response_reg"/>
    <property type="match status" value="1"/>
</dbReference>
<dbReference type="SMART" id="SM00448">
    <property type="entry name" value="REC"/>
    <property type="match status" value="1"/>
</dbReference>
<dbReference type="PROSITE" id="PS51755">
    <property type="entry name" value="OMPR_PHOB"/>
    <property type="match status" value="1"/>
</dbReference>
<dbReference type="InterPro" id="IPR001789">
    <property type="entry name" value="Sig_transdc_resp-reg_receiver"/>
</dbReference>
<evidence type="ECO:0000313" key="10">
    <source>
        <dbReference type="EMBL" id="MFD2672146.1"/>
    </source>
</evidence>
<dbReference type="RefSeq" id="WP_379929665.1">
    <property type="nucleotide sequence ID" value="NZ_JBHUMM010000025.1"/>
</dbReference>
<keyword evidence="1 6" id="KW-0597">Phosphoprotein</keyword>
<dbReference type="PANTHER" id="PTHR48111:SF21">
    <property type="entry name" value="DNA-BINDING DUAL MASTER TRANSCRIPTIONAL REGULATOR RPAA"/>
    <property type="match status" value="1"/>
</dbReference>
<dbReference type="Proteomes" id="UP001597497">
    <property type="component" value="Unassembled WGS sequence"/>
</dbReference>
<feature type="domain" description="Response regulatory" evidence="8">
    <location>
        <begin position="3"/>
        <end position="116"/>
    </location>
</feature>
<protein>
    <submittedName>
        <fullName evidence="10">Response regulator transcription factor</fullName>
    </submittedName>
</protein>
<feature type="domain" description="OmpR/PhoB-type" evidence="9">
    <location>
        <begin position="126"/>
        <end position="225"/>
    </location>
</feature>
<dbReference type="Pfam" id="PF00486">
    <property type="entry name" value="Trans_reg_C"/>
    <property type="match status" value="1"/>
</dbReference>
<evidence type="ECO:0000256" key="6">
    <source>
        <dbReference type="PROSITE-ProRule" id="PRU00169"/>
    </source>
</evidence>
<dbReference type="EMBL" id="JBHUMM010000025">
    <property type="protein sequence ID" value="MFD2672146.1"/>
    <property type="molecule type" value="Genomic_DNA"/>
</dbReference>
<dbReference type="SMART" id="SM00862">
    <property type="entry name" value="Trans_reg_C"/>
    <property type="match status" value="1"/>
</dbReference>
<dbReference type="InterPro" id="IPR036388">
    <property type="entry name" value="WH-like_DNA-bd_sf"/>
</dbReference>
<dbReference type="Gene3D" id="1.10.10.10">
    <property type="entry name" value="Winged helix-like DNA-binding domain superfamily/Winged helix DNA-binding domain"/>
    <property type="match status" value="1"/>
</dbReference>
<feature type="DNA-binding region" description="OmpR/PhoB-type" evidence="7">
    <location>
        <begin position="126"/>
        <end position="225"/>
    </location>
</feature>
<gene>
    <name evidence="10" type="ORF">ACFSUC_11090</name>
</gene>
<evidence type="ECO:0000313" key="11">
    <source>
        <dbReference type="Proteomes" id="UP001597497"/>
    </source>
</evidence>
<accession>A0ABW5RBL0</accession>
<keyword evidence="5" id="KW-0804">Transcription</keyword>
<evidence type="ECO:0000256" key="7">
    <source>
        <dbReference type="PROSITE-ProRule" id="PRU01091"/>
    </source>
</evidence>
<evidence type="ECO:0000259" key="9">
    <source>
        <dbReference type="PROSITE" id="PS51755"/>
    </source>
</evidence>
<dbReference type="SUPFAM" id="SSF52172">
    <property type="entry name" value="CheY-like"/>
    <property type="match status" value="1"/>
</dbReference>
<dbReference type="PANTHER" id="PTHR48111">
    <property type="entry name" value="REGULATOR OF RPOS"/>
    <property type="match status" value="1"/>
</dbReference>
<dbReference type="CDD" id="cd00383">
    <property type="entry name" value="trans_reg_C"/>
    <property type="match status" value="1"/>
</dbReference>
<evidence type="ECO:0000256" key="2">
    <source>
        <dbReference type="ARBA" id="ARBA00023012"/>
    </source>
</evidence>
<proteinExistence type="predicted"/>
<evidence type="ECO:0000256" key="3">
    <source>
        <dbReference type="ARBA" id="ARBA00023015"/>
    </source>
</evidence>
<dbReference type="Gene3D" id="3.40.50.2300">
    <property type="match status" value="1"/>
</dbReference>
<keyword evidence="11" id="KW-1185">Reference proteome</keyword>
<dbReference type="InterPro" id="IPR001867">
    <property type="entry name" value="OmpR/PhoB-type_DNA-bd"/>
</dbReference>
<dbReference type="InterPro" id="IPR011006">
    <property type="entry name" value="CheY-like_superfamily"/>
</dbReference>
<feature type="modified residue" description="4-aspartylphosphate" evidence="6">
    <location>
        <position position="52"/>
    </location>
</feature>
<evidence type="ECO:0000256" key="4">
    <source>
        <dbReference type="ARBA" id="ARBA00023125"/>
    </source>
</evidence>
<keyword evidence="4 7" id="KW-0238">DNA-binding</keyword>
<sequence>MKRILIAEDDQAIARVLKAYLQRENYETLVVHDGLAAVEAFREFEPSLVLLDIMMPGMEGWEVLRHIRQHHACPVILLTSLSETEQKLLGFREGADDYITKPFVSEEVLARVKAVLARSAAMLQREDVRYYGSLKVDFQSHQLFVNGREVLLSPRDLSVFLLLAAHPKQVFSREKLLECVWGRDYEGSDRAVDLSIRRIRQALAHWSAVEGEIRTMHRIGYQLMLHE</sequence>
<dbReference type="CDD" id="cd17574">
    <property type="entry name" value="REC_OmpR"/>
    <property type="match status" value="1"/>
</dbReference>
<comment type="caution">
    <text evidence="10">The sequence shown here is derived from an EMBL/GenBank/DDBJ whole genome shotgun (WGS) entry which is preliminary data.</text>
</comment>
<name>A0ABW5RBL0_9BACL</name>
<evidence type="ECO:0000259" key="8">
    <source>
        <dbReference type="PROSITE" id="PS50110"/>
    </source>
</evidence>
<evidence type="ECO:0000256" key="1">
    <source>
        <dbReference type="ARBA" id="ARBA00022553"/>
    </source>
</evidence>